<dbReference type="Pfam" id="PF17293">
    <property type="entry name" value="Arm-DNA-bind_5"/>
    <property type="match status" value="1"/>
</dbReference>
<dbReference type="InterPro" id="IPR035386">
    <property type="entry name" value="Arm-DNA-bind_5"/>
</dbReference>
<keyword evidence="3" id="KW-1185">Reference proteome</keyword>
<organism evidence="2 3">
    <name type="scientific">Salegentibacter echinorum</name>
    <dbReference type="NCBI Taxonomy" id="1073325"/>
    <lineage>
        <taxon>Bacteria</taxon>
        <taxon>Pseudomonadati</taxon>
        <taxon>Bacteroidota</taxon>
        <taxon>Flavobacteriia</taxon>
        <taxon>Flavobacteriales</taxon>
        <taxon>Flavobacteriaceae</taxon>
        <taxon>Salegentibacter</taxon>
    </lineage>
</organism>
<evidence type="ECO:0000259" key="1">
    <source>
        <dbReference type="Pfam" id="PF17293"/>
    </source>
</evidence>
<accession>A0A1M5KEG4</accession>
<dbReference type="Proteomes" id="UP000183945">
    <property type="component" value="Unassembled WGS sequence"/>
</dbReference>
<feature type="domain" description="Arm DNA-binding" evidence="1">
    <location>
        <begin position="17"/>
        <end position="71"/>
    </location>
</feature>
<evidence type="ECO:0000313" key="2">
    <source>
        <dbReference type="EMBL" id="SHG51148.1"/>
    </source>
</evidence>
<gene>
    <name evidence="2" type="ORF">SAMN05444483_11445</name>
</gene>
<name>A0A1M5KEG4_SALEC</name>
<protein>
    <submittedName>
        <fullName evidence="2">Phage integrase SAM-like domain-containing protein</fullName>
    </submittedName>
</protein>
<reference evidence="3" key="1">
    <citation type="submission" date="2016-11" db="EMBL/GenBank/DDBJ databases">
        <authorList>
            <person name="Varghese N."/>
            <person name="Submissions S."/>
        </authorList>
    </citation>
    <scope>NUCLEOTIDE SEQUENCE [LARGE SCALE GENOMIC DNA]</scope>
    <source>
        <strain evidence="3">DSM 24579</strain>
    </source>
</reference>
<sequence length="75" mass="8728">MASIQTVLMNKPNRRMFYPIAIRITKDRKSSYIFTGQYIDKLQWNDAKGQVRKSHPDALSINQLIYKKLSDVEPG</sequence>
<dbReference type="STRING" id="1073325.SAMN05444483_11445"/>
<dbReference type="EMBL" id="FQVT01000014">
    <property type="protein sequence ID" value="SHG51148.1"/>
    <property type="molecule type" value="Genomic_DNA"/>
</dbReference>
<dbReference type="RefSeq" id="WP_245812611.1">
    <property type="nucleotide sequence ID" value="NZ_FQVT01000014.1"/>
</dbReference>
<dbReference type="AlphaFoldDB" id="A0A1M5KEG4"/>
<proteinExistence type="predicted"/>
<evidence type="ECO:0000313" key="3">
    <source>
        <dbReference type="Proteomes" id="UP000183945"/>
    </source>
</evidence>